<protein>
    <submittedName>
        <fullName evidence="1">Uncharacterized protein</fullName>
    </submittedName>
</protein>
<reference evidence="1 2" key="1">
    <citation type="journal article" date="2011" name="BMC Genomics">
        <title>Genomic insights into an obligate epibiotic bacterial predator: Micavibrio aeruginosavorus ARL-13.</title>
        <authorList>
            <person name="Wang Z."/>
            <person name="Kadouri D."/>
            <person name="Wu M."/>
        </authorList>
    </citation>
    <scope>NUCLEOTIDE SEQUENCE [LARGE SCALE GENOMIC DNA]</scope>
    <source>
        <strain evidence="1 2">ARL-13</strain>
    </source>
</reference>
<dbReference type="EMBL" id="CP002382">
    <property type="protein sequence ID" value="AEP09795.1"/>
    <property type="molecule type" value="Genomic_DNA"/>
</dbReference>
<name>G2KNE7_MICAA</name>
<dbReference type="STRING" id="856793.MICA_1477"/>
<dbReference type="KEGG" id="mai:MICA_1477"/>
<proteinExistence type="predicted"/>
<dbReference type="HOGENOM" id="CLU_2001234_0_0_5"/>
<accession>G2KNE7</accession>
<organism evidence="1 2">
    <name type="scientific">Micavibrio aeruginosavorus (strain ARL-13)</name>
    <dbReference type="NCBI Taxonomy" id="856793"/>
    <lineage>
        <taxon>Bacteria</taxon>
        <taxon>Pseudomonadati</taxon>
        <taxon>Bdellovibrionota</taxon>
        <taxon>Bdellovibrionia</taxon>
        <taxon>Bdellovibrionales</taxon>
        <taxon>Pseudobdellovibrionaceae</taxon>
        <taxon>Micavibrio</taxon>
    </lineage>
</organism>
<dbReference type="AlphaFoldDB" id="G2KNE7"/>
<dbReference type="OrthoDB" id="9828509at2"/>
<sequence length="115" mass="12964">MATDFDFITGDAHPRPAAMPYPSLVESMNVNLVVNDTGKIFILHDKKFPCVMNWVEYDTDSGQLALVAHDGTMIDFGMIIQAPIRKRMMNATDISTLLVGDNRIDDFYIMPLIIR</sequence>
<dbReference type="Proteomes" id="UP000009286">
    <property type="component" value="Chromosome"/>
</dbReference>
<evidence type="ECO:0000313" key="1">
    <source>
        <dbReference type="EMBL" id="AEP09795.1"/>
    </source>
</evidence>
<keyword evidence="2" id="KW-1185">Reference proteome</keyword>
<dbReference type="RefSeq" id="WP_014103018.1">
    <property type="nucleotide sequence ID" value="NC_016026.1"/>
</dbReference>
<evidence type="ECO:0000313" key="2">
    <source>
        <dbReference type="Proteomes" id="UP000009286"/>
    </source>
</evidence>
<gene>
    <name evidence="1" type="ordered locus">MICA_1477</name>
</gene>